<accession>A0A2R5F7H3</accession>
<dbReference type="InterPro" id="IPR015424">
    <property type="entry name" value="PyrdxlP-dep_Trfase"/>
</dbReference>
<comment type="cofactor">
    <cofactor evidence="1">
        <name>pyridoxal 5'-phosphate</name>
        <dbReference type="ChEBI" id="CHEBI:597326"/>
    </cofactor>
</comment>
<keyword evidence="10" id="KW-0535">Nitrogen fixation</keyword>
<name>A0A2R5F7H3_9PROT</name>
<organism evidence="14 15">
    <name type="scientific">Novimethylophilus kurashikiensis</name>
    <dbReference type="NCBI Taxonomy" id="1825523"/>
    <lineage>
        <taxon>Bacteria</taxon>
        <taxon>Pseudomonadati</taxon>
        <taxon>Pseudomonadota</taxon>
        <taxon>Betaproteobacteria</taxon>
        <taxon>Nitrosomonadales</taxon>
        <taxon>Methylophilaceae</taxon>
        <taxon>Novimethylophilus</taxon>
    </lineage>
</organism>
<dbReference type="GO" id="GO:0046872">
    <property type="term" value="F:metal ion binding"/>
    <property type="evidence" value="ECO:0007669"/>
    <property type="project" value="UniProtKB-KW"/>
</dbReference>
<keyword evidence="6" id="KW-0479">Metal-binding</keyword>
<evidence type="ECO:0000256" key="10">
    <source>
        <dbReference type="ARBA" id="ARBA00023231"/>
    </source>
</evidence>
<keyword evidence="9" id="KW-0411">Iron-sulfur</keyword>
<dbReference type="InterPro" id="IPR015421">
    <property type="entry name" value="PyrdxlP-dep_Trfase_major"/>
</dbReference>
<dbReference type="RefSeq" id="WP_109015332.1">
    <property type="nucleotide sequence ID" value="NZ_BDOQ01000006.1"/>
</dbReference>
<comment type="similarity">
    <text evidence="3">Belongs to the class-V pyridoxal-phosphate-dependent aminotransferase family. NifS/IscS subfamily.</text>
</comment>
<comment type="function">
    <text evidence="2">Catalyzes the removal of elemental sulfur atoms from cysteine to produce alanine. Seems to participate in the biosynthesis of the nitrogenase metalloclusters by providing the inorganic sulfur required for the Fe-S core formation.</text>
</comment>
<evidence type="ECO:0000256" key="2">
    <source>
        <dbReference type="ARBA" id="ARBA00003120"/>
    </source>
</evidence>
<dbReference type="Gene3D" id="3.90.1150.10">
    <property type="entry name" value="Aspartate Aminotransferase, domain 1"/>
    <property type="match status" value="1"/>
</dbReference>
<evidence type="ECO:0000256" key="12">
    <source>
        <dbReference type="ARBA" id="ARBA00050776"/>
    </source>
</evidence>
<protein>
    <recommendedName>
        <fullName evidence="4">cysteine desulfurase</fullName>
        <ecNumber evidence="4">2.8.1.7</ecNumber>
    </recommendedName>
    <alternativeName>
        <fullName evidence="11">Nitrogenase metalloclusters biosynthesis protein NifS</fullName>
    </alternativeName>
</protein>
<dbReference type="PANTHER" id="PTHR11601:SF34">
    <property type="entry name" value="CYSTEINE DESULFURASE"/>
    <property type="match status" value="1"/>
</dbReference>
<dbReference type="EC" id="2.8.1.7" evidence="4"/>
<evidence type="ECO:0000256" key="9">
    <source>
        <dbReference type="ARBA" id="ARBA00023014"/>
    </source>
</evidence>
<gene>
    <name evidence="14" type="primary">iscS</name>
    <name evidence="14" type="ORF">NMK_1697</name>
</gene>
<dbReference type="Pfam" id="PF00266">
    <property type="entry name" value="Aminotran_5"/>
    <property type="match status" value="1"/>
</dbReference>
<dbReference type="SUPFAM" id="SSF53383">
    <property type="entry name" value="PLP-dependent transferases"/>
    <property type="match status" value="1"/>
</dbReference>
<evidence type="ECO:0000256" key="7">
    <source>
        <dbReference type="ARBA" id="ARBA00022898"/>
    </source>
</evidence>
<evidence type="ECO:0000259" key="13">
    <source>
        <dbReference type="Pfam" id="PF00266"/>
    </source>
</evidence>
<evidence type="ECO:0000256" key="3">
    <source>
        <dbReference type="ARBA" id="ARBA00006490"/>
    </source>
</evidence>
<dbReference type="EMBL" id="BDOQ01000006">
    <property type="protein sequence ID" value="GBG14137.1"/>
    <property type="molecule type" value="Genomic_DNA"/>
</dbReference>
<keyword evidence="7" id="KW-0663">Pyridoxal phosphate</keyword>
<evidence type="ECO:0000256" key="1">
    <source>
        <dbReference type="ARBA" id="ARBA00001933"/>
    </source>
</evidence>
<dbReference type="PANTHER" id="PTHR11601">
    <property type="entry name" value="CYSTEINE DESULFURYLASE FAMILY MEMBER"/>
    <property type="match status" value="1"/>
</dbReference>
<evidence type="ECO:0000313" key="15">
    <source>
        <dbReference type="Proteomes" id="UP000245081"/>
    </source>
</evidence>
<dbReference type="Gene3D" id="1.10.260.50">
    <property type="match status" value="1"/>
</dbReference>
<keyword evidence="15" id="KW-1185">Reference proteome</keyword>
<dbReference type="PIRSF" id="PIRSF005572">
    <property type="entry name" value="NifS"/>
    <property type="match status" value="1"/>
</dbReference>
<dbReference type="Proteomes" id="UP000245081">
    <property type="component" value="Unassembled WGS sequence"/>
</dbReference>
<dbReference type="FunFam" id="3.40.640.10:FF:000084">
    <property type="entry name" value="IscS-like cysteine desulfurase"/>
    <property type="match status" value="1"/>
</dbReference>
<evidence type="ECO:0000256" key="11">
    <source>
        <dbReference type="ARBA" id="ARBA00031911"/>
    </source>
</evidence>
<dbReference type="OrthoDB" id="9808002at2"/>
<reference evidence="14 15" key="1">
    <citation type="journal article" date="2018" name="Environ. Microbiol.">
        <title>Isolation and genomic characterization of Novimethylophilus kurashikiensis gen. nov. sp. nov., a new lanthanide-dependent methylotrophic species of Methylophilaceae.</title>
        <authorList>
            <person name="Lv H."/>
            <person name="Sahin N."/>
            <person name="Tani A."/>
        </authorList>
    </citation>
    <scope>NUCLEOTIDE SEQUENCE [LARGE SCALE GENOMIC DNA]</scope>
    <source>
        <strain evidence="14 15">La2-4</strain>
    </source>
</reference>
<evidence type="ECO:0000256" key="8">
    <source>
        <dbReference type="ARBA" id="ARBA00023004"/>
    </source>
</evidence>
<evidence type="ECO:0000256" key="4">
    <source>
        <dbReference type="ARBA" id="ARBA00012239"/>
    </source>
</evidence>
<evidence type="ECO:0000256" key="6">
    <source>
        <dbReference type="ARBA" id="ARBA00022723"/>
    </source>
</evidence>
<evidence type="ECO:0000313" key="14">
    <source>
        <dbReference type="EMBL" id="GBG14137.1"/>
    </source>
</evidence>
<dbReference type="AlphaFoldDB" id="A0A2R5F7H3"/>
<feature type="domain" description="Aminotransferase class V" evidence="13">
    <location>
        <begin position="5"/>
        <end position="357"/>
    </location>
</feature>
<keyword evidence="5 14" id="KW-0808">Transferase</keyword>
<comment type="catalytic activity">
    <reaction evidence="12">
        <text>(sulfur carrier)-H + L-cysteine = (sulfur carrier)-SH + L-alanine</text>
        <dbReference type="Rhea" id="RHEA:43892"/>
        <dbReference type="Rhea" id="RHEA-COMP:14737"/>
        <dbReference type="Rhea" id="RHEA-COMP:14739"/>
        <dbReference type="ChEBI" id="CHEBI:29917"/>
        <dbReference type="ChEBI" id="CHEBI:35235"/>
        <dbReference type="ChEBI" id="CHEBI:57972"/>
        <dbReference type="ChEBI" id="CHEBI:64428"/>
        <dbReference type="EC" id="2.8.1.7"/>
    </reaction>
</comment>
<proteinExistence type="inferred from homology"/>
<evidence type="ECO:0000256" key="5">
    <source>
        <dbReference type="ARBA" id="ARBA00022679"/>
    </source>
</evidence>
<sequence>MTRSVYFDHNATTPLNPAVKEAMWPWLGIPANASSRHQFGRAARQALETAREQVAAAVGAHPSQLVFTSGGTEADNLAIRGICDGLKPSSLAVSSIEHPAVMRPAQSMQQRGWKLAVIGVEADGRISADQLADTLAQPVALVSMMLANNETGVLQDIPALAEMARKRGALVHTDAVQALGKTRLNFAELNVNAMSVSGHKIGGPQGTGALIVDKRVDMQALLYGGGQEKGRRSGTENIAAIVGFGRACELLASYPYQGEAVRNSLETGLKQAGAIIFGENAPRLPNTTFFAIPGIDGETLVMALDRAGFAVASGSACSSDSSDPSPVLMAMGVDPSLAQGAVRISLGPENTAEEVQGFLLALQYELSRMQNMTAIAV</sequence>
<dbReference type="InterPro" id="IPR016454">
    <property type="entry name" value="Cysteine_dSase"/>
</dbReference>
<dbReference type="GO" id="GO:0051536">
    <property type="term" value="F:iron-sulfur cluster binding"/>
    <property type="evidence" value="ECO:0007669"/>
    <property type="project" value="UniProtKB-KW"/>
</dbReference>
<dbReference type="Gene3D" id="3.40.640.10">
    <property type="entry name" value="Type I PLP-dependent aspartate aminotransferase-like (Major domain)"/>
    <property type="match status" value="1"/>
</dbReference>
<dbReference type="GO" id="GO:0031071">
    <property type="term" value="F:cysteine desulfurase activity"/>
    <property type="evidence" value="ECO:0007669"/>
    <property type="project" value="UniProtKB-EC"/>
</dbReference>
<dbReference type="InterPro" id="IPR015422">
    <property type="entry name" value="PyrdxlP-dep_Trfase_small"/>
</dbReference>
<keyword evidence="8" id="KW-0408">Iron</keyword>
<dbReference type="InterPro" id="IPR000192">
    <property type="entry name" value="Aminotrans_V_dom"/>
</dbReference>
<comment type="caution">
    <text evidence="14">The sequence shown here is derived from an EMBL/GenBank/DDBJ whole genome shotgun (WGS) entry which is preliminary data.</text>
</comment>